<accession>A0ABR8E5P2</accession>
<name>A0ABR8E5P2_9NOSO</name>
<organism evidence="1 2">
    <name type="scientific">Nostoc flagelliforme FACHB-838</name>
    <dbReference type="NCBI Taxonomy" id="2692904"/>
    <lineage>
        <taxon>Bacteria</taxon>
        <taxon>Bacillati</taxon>
        <taxon>Cyanobacteriota</taxon>
        <taxon>Cyanophyceae</taxon>
        <taxon>Nostocales</taxon>
        <taxon>Nostocaceae</taxon>
        <taxon>Nostoc</taxon>
    </lineage>
</organism>
<dbReference type="EMBL" id="JACJSI010000353">
    <property type="protein sequence ID" value="MBD2535919.1"/>
    <property type="molecule type" value="Genomic_DNA"/>
</dbReference>
<protein>
    <recommendedName>
        <fullName evidence="3">Transposase</fullName>
    </recommendedName>
</protein>
<keyword evidence="2" id="KW-1185">Reference proteome</keyword>
<dbReference type="Proteomes" id="UP000623440">
    <property type="component" value="Unassembled WGS sequence"/>
</dbReference>
<evidence type="ECO:0000313" key="1">
    <source>
        <dbReference type="EMBL" id="MBD2535919.1"/>
    </source>
</evidence>
<reference evidence="1 2" key="1">
    <citation type="journal article" date="2020" name="ISME J.">
        <title>Comparative genomics reveals insights into cyanobacterial evolution and habitat adaptation.</title>
        <authorList>
            <person name="Chen M.Y."/>
            <person name="Teng W.K."/>
            <person name="Zhao L."/>
            <person name="Hu C.X."/>
            <person name="Zhou Y.K."/>
            <person name="Han B.P."/>
            <person name="Song L.R."/>
            <person name="Shu W.S."/>
        </authorList>
    </citation>
    <scope>NUCLEOTIDE SEQUENCE [LARGE SCALE GENOMIC DNA]</scope>
    <source>
        <strain evidence="1 2">FACHB-838</strain>
    </source>
</reference>
<evidence type="ECO:0000313" key="2">
    <source>
        <dbReference type="Proteomes" id="UP000623440"/>
    </source>
</evidence>
<proteinExistence type="predicted"/>
<evidence type="ECO:0008006" key="3">
    <source>
        <dbReference type="Google" id="ProtNLM"/>
    </source>
</evidence>
<sequence length="50" mass="5881">MSLLLGNSCLALLLHLSHLYYRQLARWRTRPLEAIASSGRVRHRKESSRY</sequence>
<comment type="caution">
    <text evidence="1">The sequence shown here is derived from an EMBL/GenBank/DDBJ whole genome shotgun (WGS) entry which is preliminary data.</text>
</comment>
<gene>
    <name evidence="1" type="ORF">H6G97_43940</name>
</gene>